<dbReference type="Proteomes" id="UP001551584">
    <property type="component" value="Unassembled WGS sequence"/>
</dbReference>
<feature type="domain" description="Glycoside-hydrolase family GH114 TIM-barrel" evidence="2">
    <location>
        <begin position="53"/>
        <end position="270"/>
    </location>
</feature>
<accession>A0ABV3EZX6</accession>
<dbReference type="InterPro" id="IPR013785">
    <property type="entry name" value="Aldolase_TIM"/>
</dbReference>
<evidence type="ECO:0000313" key="4">
    <source>
        <dbReference type="Proteomes" id="UP001551584"/>
    </source>
</evidence>
<keyword evidence="1" id="KW-0732">Signal</keyword>
<proteinExistence type="predicted"/>
<evidence type="ECO:0000256" key="1">
    <source>
        <dbReference type="SAM" id="SignalP"/>
    </source>
</evidence>
<dbReference type="PANTHER" id="PTHR35273">
    <property type="entry name" value="ALPHA-1,4 POLYGALACTOSAMINIDASE, PUTATIVE (AFU_ORTHOLOGUE AFUA_3G07890)-RELATED"/>
    <property type="match status" value="1"/>
</dbReference>
<evidence type="ECO:0000259" key="2">
    <source>
        <dbReference type="Pfam" id="PF03537"/>
    </source>
</evidence>
<reference evidence="3 4" key="1">
    <citation type="submission" date="2024-06" db="EMBL/GenBank/DDBJ databases">
        <title>The Natural Products Discovery Center: Release of the First 8490 Sequenced Strains for Exploring Actinobacteria Biosynthetic Diversity.</title>
        <authorList>
            <person name="Kalkreuter E."/>
            <person name="Kautsar S.A."/>
            <person name="Yang D."/>
            <person name="Bader C.D."/>
            <person name="Teijaro C.N."/>
            <person name="Fluegel L."/>
            <person name="Davis C.M."/>
            <person name="Simpson J.R."/>
            <person name="Lauterbach L."/>
            <person name="Steele A.D."/>
            <person name="Gui C."/>
            <person name="Meng S."/>
            <person name="Li G."/>
            <person name="Viehrig K."/>
            <person name="Ye F."/>
            <person name="Su P."/>
            <person name="Kiefer A.F."/>
            <person name="Nichols A."/>
            <person name="Cepeda A.J."/>
            <person name="Yan W."/>
            <person name="Fan B."/>
            <person name="Jiang Y."/>
            <person name="Adhikari A."/>
            <person name="Zheng C.-J."/>
            <person name="Schuster L."/>
            <person name="Cowan T.M."/>
            <person name="Smanski M.J."/>
            <person name="Chevrette M.G."/>
            <person name="De Carvalho L.P.S."/>
            <person name="Shen B."/>
        </authorList>
    </citation>
    <scope>NUCLEOTIDE SEQUENCE [LARGE SCALE GENOMIC DNA]</scope>
    <source>
        <strain evidence="3 4">NPDC048117</strain>
    </source>
</reference>
<keyword evidence="4" id="KW-1185">Reference proteome</keyword>
<feature type="chain" id="PRO_5047458544" evidence="1">
    <location>
        <begin position="34"/>
        <end position="281"/>
    </location>
</feature>
<gene>
    <name evidence="3" type="ORF">AB0D95_31295</name>
</gene>
<name>A0ABV3EZX6_9ACTN</name>
<comment type="caution">
    <text evidence="3">The sequence shown here is derived from an EMBL/GenBank/DDBJ whole genome shotgun (WGS) entry which is preliminary data.</text>
</comment>
<dbReference type="InterPro" id="IPR017853">
    <property type="entry name" value="GH"/>
</dbReference>
<dbReference type="InterPro" id="IPR004352">
    <property type="entry name" value="GH114_TIM-barrel"/>
</dbReference>
<sequence length="281" mass="30185">MVPQGLFPLRGALPAVLLCVLLVAATAVGCAPADTGRAAGPKEVVLPEPGVDFDYQLGGPYAPPDGVGAVVRDRTAKAVRGVYNVCYVNAFQAQPDATGWWREHHPDLLLRDAGGEWVVDRDWDEVLLDTSTPDKRRRLAEIVGEWIDGCAAAGYQAVEPDNLDSYERSGERLTAADNLAFGELVAARAHAAGLAVGQKNTAELAGRGRGTGFDFAVAEECGQYDECGAYADAYDDRVFVVEYRSDGFAAACEEWGGRLSVVWRDLDLVPAGEDGHRRRTC</sequence>
<dbReference type="PANTHER" id="PTHR35273:SF2">
    <property type="entry name" value="ALPHA-GALACTOSIDASE"/>
    <property type="match status" value="1"/>
</dbReference>
<dbReference type="EMBL" id="JBEZNA010000144">
    <property type="protein sequence ID" value="MEU9581696.1"/>
    <property type="molecule type" value="Genomic_DNA"/>
</dbReference>
<dbReference type="RefSeq" id="WP_359278563.1">
    <property type="nucleotide sequence ID" value="NZ_JBEZNA010000144.1"/>
</dbReference>
<organism evidence="3 4">
    <name type="scientific">Streptomyces chilikensis</name>
    <dbReference type="NCBI Taxonomy" id="1194079"/>
    <lineage>
        <taxon>Bacteria</taxon>
        <taxon>Bacillati</taxon>
        <taxon>Actinomycetota</taxon>
        <taxon>Actinomycetes</taxon>
        <taxon>Kitasatosporales</taxon>
        <taxon>Streptomycetaceae</taxon>
        <taxon>Streptomyces</taxon>
    </lineage>
</organism>
<dbReference type="SUPFAM" id="SSF51445">
    <property type="entry name" value="(Trans)glycosidases"/>
    <property type="match status" value="1"/>
</dbReference>
<evidence type="ECO:0000313" key="3">
    <source>
        <dbReference type="EMBL" id="MEU9581696.1"/>
    </source>
</evidence>
<dbReference type="Pfam" id="PF03537">
    <property type="entry name" value="Glyco_hydro_114"/>
    <property type="match status" value="1"/>
</dbReference>
<dbReference type="Gene3D" id="3.20.20.70">
    <property type="entry name" value="Aldolase class I"/>
    <property type="match status" value="1"/>
</dbReference>
<feature type="signal peptide" evidence="1">
    <location>
        <begin position="1"/>
        <end position="33"/>
    </location>
</feature>
<protein>
    <submittedName>
        <fullName evidence="3">Endo alpha-1,4 polygalactosaminidase</fullName>
    </submittedName>
</protein>